<keyword evidence="1" id="KW-0202">Cytokine</keyword>
<evidence type="ECO:0000259" key="2">
    <source>
        <dbReference type="SMART" id="SM00199"/>
    </source>
</evidence>
<dbReference type="InterPro" id="IPR001811">
    <property type="entry name" value="Chemokine_IL8-like_dom"/>
</dbReference>
<proteinExistence type="predicted"/>
<dbReference type="SMART" id="SM00199">
    <property type="entry name" value="SCY"/>
    <property type="match status" value="1"/>
</dbReference>
<keyword evidence="4" id="KW-1185">Reference proteome</keyword>
<dbReference type="GO" id="GO:0008009">
    <property type="term" value="F:chemokine activity"/>
    <property type="evidence" value="ECO:0007669"/>
    <property type="project" value="InterPro"/>
</dbReference>
<dbReference type="InterPro" id="IPR039809">
    <property type="entry name" value="Chemokine_b/g/d"/>
</dbReference>
<reference evidence="3" key="3">
    <citation type="submission" date="2025-09" db="UniProtKB">
        <authorList>
            <consortium name="Ensembl"/>
        </authorList>
    </citation>
    <scope>IDENTIFICATION</scope>
</reference>
<protein>
    <recommendedName>
        <fullName evidence="2">Chemokine interleukin-8-like domain-containing protein</fullName>
    </recommendedName>
</protein>
<evidence type="ECO:0000313" key="4">
    <source>
        <dbReference type="Proteomes" id="UP000472276"/>
    </source>
</evidence>
<organism evidence="3 4">
    <name type="scientific">Oreochromis aureus</name>
    <name type="common">Israeli tilapia</name>
    <name type="synonym">Chromis aureus</name>
    <dbReference type="NCBI Taxonomy" id="47969"/>
    <lineage>
        <taxon>Eukaryota</taxon>
        <taxon>Metazoa</taxon>
        <taxon>Chordata</taxon>
        <taxon>Craniata</taxon>
        <taxon>Vertebrata</taxon>
        <taxon>Euteleostomi</taxon>
        <taxon>Actinopterygii</taxon>
        <taxon>Neopterygii</taxon>
        <taxon>Teleostei</taxon>
        <taxon>Neoteleostei</taxon>
        <taxon>Acanthomorphata</taxon>
        <taxon>Ovalentaria</taxon>
        <taxon>Cichlomorphae</taxon>
        <taxon>Cichliformes</taxon>
        <taxon>Cichlidae</taxon>
        <taxon>African cichlids</taxon>
        <taxon>Pseudocrenilabrinae</taxon>
        <taxon>Oreochromini</taxon>
        <taxon>Oreochromis</taxon>
    </lineage>
</organism>
<reference evidence="4" key="1">
    <citation type="submission" date="2020-03" db="EMBL/GenBank/DDBJ databases">
        <title>Evolution of repeat sequences and sex chromosomes of tilapia species revealed by chromosome-level genomes.</title>
        <authorList>
            <person name="Xu L."/>
            <person name="Tao W."/>
            <person name="Wang D."/>
            <person name="Zhou Q."/>
        </authorList>
    </citation>
    <scope>NUCLEOTIDE SEQUENCE [LARGE SCALE GENOMIC DNA]</scope>
    <source>
        <strain evidence="4">Israel</strain>
    </source>
</reference>
<evidence type="ECO:0000313" key="3">
    <source>
        <dbReference type="Ensembl" id="ENSOABP00000075082.1"/>
    </source>
</evidence>
<evidence type="ECO:0000256" key="1">
    <source>
        <dbReference type="ARBA" id="ARBA00022514"/>
    </source>
</evidence>
<dbReference type="Ensembl" id="ENSOABT00000060889.1">
    <property type="protein sequence ID" value="ENSOABP00000075082.1"/>
    <property type="gene ID" value="ENSOABG00000005275.2"/>
</dbReference>
<dbReference type="PANTHER" id="PTHR12015">
    <property type="entry name" value="SMALL INDUCIBLE CYTOKINE A"/>
    <property type="match status" value="1"/>
</dbReference>
<reference evidence="3" key="2">
    <citation type="submission" date="2025-08" db="UniProtKB">
        <authorList>
            <consortium name="Ensembl"/>
        </authorList>
    </citation>
    <scope>IDENTIFICATION</scope>
</reference>
<dbReference type="Pfam" id="PF00048">
    <property type="entry name" value="IL8"/>
    <property type="match status" value="1"/>
</dbReference>
<sequence length="117" mass="13264">MRCCRGVSTNGPTVSRAFRNSRQTSSTPGVLLPRSCLTASVTSPPNSKEMEMEEGTFKYCCTRYQQKPVPVKWLKSYTVQDDNCNIRAIIFKTVKNRHICANPEDKWVNIAIPLLPR</sequence>
<dbReference type="GO" id="GO:0005615">
    <property type="term" value="C:extracellular space"/>
    <property type="evidence" value="ECO:0007669"/>
    <property type="project" value="UniProtKB-KW"/>
</dbReference>
<dbReference type="Gene3D" id="2.40.50.40">
    <property type="match status" value="1"/>
</dbReference>
<dbReference type="SUPFAM" id="SSF54117">
    <property type="entry name" value="Interleukin 8-like chemokines"/>
    <property type="match status" value="1"/>
</dbReference>
<name>A0AAZ1Y588_OREAU</name>
<accession>A0AAZ1Y588</accession>
<feature type="domain" description="Chemokine interleukin-8-like" evidence="2">
    <location>
        <begin position="57"/>
        <end position="115"/>
    </location>
</feature>
<dbReference type="Proteomes" id="UP000472276">
    <property type="component" value="Unassembled WGS sequence"/>
</dbReference>
<dbReference type="GO" id="GO:0006955">
    <property type="term" value="P:immune response"/>
    <property type="evidence" value="ECO:0007669"/>
    <property type="project" value="InterPro"/>
</dbReference>
<dbReference type="AlphaFoldDB" id="A0AAZ1Y588"/>
<dbReference type="InterPro" id="IPR036048">
    <property type="entry name" value="Interleukin_8-like_sf"/>
</dbReference>
<dbReference type="CDD" id="cd00272">
    <property type="entry name" value="Chemokine_CC"/>
    <property type="match status" value="1"/>
</dbReference>